<name>A0A0C2SPG3_AMAMK</name>
<protein>
    <recommendedName>
        <fullName evidence="1">BAG domain-containing protein</fullName>
    </recommendedName>
</protein>
<dbReference type="EMBL" id="KN818244">
    <property type="protein sequence ID" value="KIL65115.1"/>
    <property type="molecule type" value="Genomic_DNA"/>
</dbReference>
<dbReference type="SUPFAM" id="SSF63491">
    <property type="entry name" value="BAG domain"/>
    <property type="match status" value="1"/>
</dbReference>
<sequence>MPRSPPRMPNNVTPPQTPIPVVEYTQAHHDAAEKIQKWYQRYRALKTVNDVAAEFEQTKDALVFPDSLDFVNPDKPGDVITIPVVLALEGAHGDVVTEVVDNHPVALLTTDQPSEDTVTETTSSSFIPESHDYEVVETTASSSEDISSSSQFDSSNERSALQLAYTKRNYPVRAYTEKLNVLLMKLDSVQSYGSRKVRERRKEVAQMIEKEAARIENVERYVEELGEGESAAVMDA</sequence>
<proteinExistence type="predicted"/>
<evidence type="ECO:0000313" key="3">
    <source>
        <dbReference type="Proteomes" id="UP000054549"/>
    </source>
</evidence>
<dbReference type="OrthoDB" id="333905at2759"/>
<dbReference type="InParanoid" id="A0A0C2SPG3"/>
<dbReference type="Gene3D" id="1.20.58.120">
    <property type="entry name" value="BAG domain"/>
    <property type="match status" value="1"/>
</dbReference>
<dbReference type="STRING" id="946122.A0A0C2SPG3"/>
<dbReference type="Proteomes" id="UP000054549">
    <property type="component" value="Unassembled WGS sequence"/>
</dbReference>
<dbReference type="Pfam" id="PF02179">
    <property type="entry name" value="BAG"/>
    <property type="match status" value="1"/>
</dbReference>
<dbReference type="HOGENOM" id="CLU_1175161_0_0_1"/>
<gene>
    <name evidence="2" type="ORF">M378DRAFT_162364</name>
</gene>
<evidence type="ECO:0000259" key="1">
    <source>
        <dbReference type="Pfam" id="PF02179"/>
    </source>
</evidence>
<reference evidence="2 3" key="1">
    <citation type="submission" date="2014-04" db="EMBL/GenBank/DDBJ databases">
        <title>Evolutionary Origins and Diversification of the Mycorrhizal Mutualists.</title>
        <authorList>
            <consortium name="DOE Joint Genome Institute"/>
            <consortium name="Mycorrhizal Genomics Consortium"/>
            <person name="Kohler A."/>
            <person name="Kuo A."/>
            <person name="Nagy L.G."/>
            <person name="Floudas D."/>
            <person name="Copeland A."/>
            <person name="Barry K.W."/>
            <person name="Cichocki N."/>
            <person name="Veneault-Fourrey C."/>
            <person name="LaButti K."/>
            <person name="Lindquist E.A."/>
            <person name="Lipzen A."/>
            <person name="Lundell T."/>
            <person name="Morin E."/>
            <person name="Murat C."/>
            <person name="Riley R."/>
            <person name="Ohm R."/>
            <person name="Sun H."/>
            <person name="Tunlid A."/>
            <person name="Henrissat B."/>
            <person name="Grigoriev I.V."/>
            <person name="Hibbett D.S."/>
            <person name="Martin F."/>
        </authorList>
    </citation>
    <scope>NUCLEOTIDE SEQUENCE [LARGE SCALE GENOMIC DNA]</scope>
    <source>
        <strain evidence="2 3">Koide BX008</strain>
    </source>
</reference>
<dbReference type="InterPro" id="IPR003103">
    <property type="entry name" value="BAG_domain"/>
</dbReference>
<evidence type="ECO:0000313" key="2">
    <source>
        <dbReference type="EMBL" id="KIL65115.1"/>
    </source>
</evidence>
<feature type="domain" description="BAG" evidence="1">
    <location>
        <begin position="160"/>
        <end position="216"/>
    </location>
</feature>
<dbReference type="AlphaFoldDB" id="A0A0C2SPG3"/>
<dbReference type="GO" id="GO:0051087">
    <property type="term" value="F:protein-folding chaperone binding"/>
    <property type="evidence" value="ECO:0007669"/>
    <property type="project" value="InterPro"/>
</dbReference>
<accession>A0A0C2SPG3</accession>
<dbReference type="InterPro" id="IPR036533">
    <property type="entry name" value="BAG_dom_sf"/>
</dbReference>
<organism evidence="2 3">
    <name type="scientific">Amanita muscaria (strain Koide BX008)</name>
    <dbReference type="NCBI Taxonomy" id="946122"/>
    <lineage>
        <taxon>Eukaryota</taxon>
        <taxon>Fungi</taxon>
        <taxon>Dikarya</taxon>
        <taxon>Basidiomycota</taxon>
        <taxon>Agaricomycotina</taxon>
        <taxon>Agaricomycetes</taxon>
        <taxon>Agaricomycetidae</taxon>
        <taxon>Agaricales</taxon>
        <taxon>Pluteineae</taxon>
        <taxon>Amanitaceae</taxon>
        <taxon>Amanita</taxon>
    </lineage>
</organism>
<keyword evidence="3" id="KW-1185">Reference proteome</keyword>